<feature type="compositionally biased region" description="Low complexity" evidence="1">
    <location>
        <begin position="62"/>
        <end position="77"/>
    </location>
</feature>
<organism evidence="2 3">
    <name type="scientific">Teratosphaeria destructans</name>
    <dbReference type="NCBI Taxonomy" id="418781"/>
    <lineage>
        <taxon>Eukaryota</taxon>
        <taxon>Fungi</taxon>
        <taxon>Dikarya</taxon>
        <taxon>Ascomycota</taxon>
        <taxon>Pezizomycotina</taxon>
        <taxon>Dothideomycetes</taxon>
        <taxon>Dothideomycetidae</taxon>
        <taxon>Mycosphaerellales</taxon>
        <taxon>Teratosphaeriaceae</taxon>
        <taxon>Teratosphaeria</taxon>
    </lineage>
</organism>
<dbReference type="EMBL" id="RIBY02001113">
    <property type="protein sequence ID" value="KAH9832426.1"/>
    <property type="molecule type" value="Genomic_DNA"/>
</dbReference>
<protein>
    <recommendedName>
        <fullName evidence="4">TeaA receptor TeaR</fullName>
    </recommendedName>
</protein>
<feature type="compositionally biased region" description="Basic and acidic residues" evidence="1">
    <location>
        <begin position="89"/>
        <end position="109"/>
    </location>
</feature>
<dbReference type="OrthoDB" id="10249311at2759"/>
<feature type="compositionally biased region" description="Basic and acidic residues" evidence="1">
    <location>
        <begin position="549"/>
        <end position="558"/>
    </location>
</feature>
<reference evidence="2 3" key="2">
    <citation type="journal article" date="2021" name="Curr. Genet.">
        <title>Genetic response to nitrogen starvation in the aggressive Eucalyptus foliar pathogen Teratosphaeria destructans.</title>
        <authorList>
            <person name="Havenga M."/>
            <person name="Wingfield B.D."/>
            <person name="Wingfield M.J."/>
            <person name="Dreyer L.L."/>
            <person name="Roets F."/>
            <person name="Aylward J."/>
        </authorList>
    </citation>
    <scope>NUCLEOTIDE SEQUENCE [LARGE SCALE GENOMIC DNA]</scope>
    <source>
        <strain evidence="2">CMW44962</strain>
    </source>
</reference>
<dbReference type="AlphaFoldDB" id="A0A9W7SV78"/>
<evidence type="ECO:0000313" key="2">
    <source>
        <dbReference type="EMBL" id="KAH9832426.1"/>
    </source>
</evidence>
<proteinExistence type="predicted"/>
<feature type="compositionally biased region" description="Basic and acidic residues" evidence="1">
    <location>
        <begin position="206"/>
        <end position="221"/>
    </location>
</feature>
<feature type="compositionally biased region" description="Low complexity" evidence="1">
    <location>
        <begin position="524"/>
        <end position="534"/>
    </location>
</feature>
<feature type="compositionally biased region" description="Polar residues" evidence="1">
    <location>
        <begin position="35"/>
        <end position="48"/>
    </location>
</feature>
<reference evidence="2 3" key="1">
    <citation type="journal article" date="2018" name="IMA Fungus">
        <title>IMA Genome-F 10: Nine draft genome sequences of Claviceps purpurea s.lat., including C. arundinis, C. humidiphila, and C. cf. spartinae, pseudomolecules for the pitch canker pathogen Fusarium circinatum, draft genome of Davidsoniella eucalypti, Grosmannia galeiformis, Quambalaria eucalypti, and Teratosphaeria destructans.</title>
        <authorList>
            <person name="Wingfield B.D."/>
            <person name="Liu M."/>
            <person name="Nguyen H.D."/>
            <person name="Lane F.A."/>
            <person name="Morgan S.W."/>
            <person name="De Vos L."/>
            <person name="Wilken P.M."/>
            <person name="Duong T.A."/>
            <person name="Aylward J."/>
            <person name="Coetzee M.P."/>
            <person name="Dadej K."/>
            <person name="De Beer Z.W."/>
            <person name="Findlay W."/>
            <person name="Havenga M."/>
            <person name="Kolarik M."/>
            <person name="Menzies J.G."/>
            <person name="Naidoo K."/>
            <person name="Pochopski O."/>
            <person name="Shoukouhi P."/>
            <person name="Santana Q.C."/>
            <person name="Seifert K.A."/>
            <person name="Soal N."/>
            <person name="Steenkamp E.T."/>
            <person name="Tatham C.T."/>
            <person name="van der Nest M.A."/>
            <person name="Wingfield M.J."/>
        </authorList>
    </citation>
    <scope>NUCLEOTIDE SEQUENCE [LARGE SCALE GENOMIC DNA]</scope>
    <source>
        <strain evidence="2">CMW44962</strain>
    </source>
</reference>
<feature type="region of interest" description="Disordered" evidence="1">
    <location>
        <begin position="125"/>
        <end position="558"/>
    </location>
</feature>
<sequence length="568" mass="61822">MATAVNGGWAYAVPLDETTGFSQPVRRDTGKTQESHANGTRSRSASQRRPSDFGIMADSEMAAGSRRASSRASNSVATRKRSKNALRSGRLDDKTGAPQDGKVDDSKWIHRDKLAQIEIQEMEEAGIHVRSSRRSMSAGPAANGRLSRSQSRSGARRAISQDRRHDDVEELLPQQDYPSHQHQIPKYASFDDYKRVSTIPAEEEEDRRFDPVTDSEIRTPEELAAEQQHNKQHMTRPSTSRIPISKASPLPLPQNVVGRDSPLPRSRNGSGAWGNGGWDELQYAKRARSGSAGSQVLLDDYDAPDARPGSSHLGPSNENSPPKSRVPTKVTPGNRKTSVTLNGRPGSSGKALGSRGASSATQRPTSSSGHKKRASLTGHTAPEGEPPWAATMYKPDPRIPPDQQMLPTHAKRMMQEQWEKEGKTGTVYDRDFNLLNDEPFKQQRKNSKSPPILKLDENADQSPDETHQQTDGKLPPIDTRLGNAPSWPLSPTNKSDAGGPPSRPGTSGGYKITPTIPSPPLRSPAPSAAHSIPSTNPNAQPLNATPRIPDLDEKDVPEPKKGCCCILM</sequence>
<dbReference type="Proteomes" id="UP001138500">
    <property type="component" value="Unassembled WGS sequence"/>
</dbReference>
<comment type="caution">
    <text evidence="2">The sequence shown here is derived from an EMBL/GenBank/DDBJ whole genome shotgun (WGS) entry which is preliminary data.</text>
</comment>
<feature type="compositionally biased region" description="Polar residues" evidence="1">
    <location>
        <begin position="313"/>
        <end position="322"/>
    </location>
</feature>
<feature type="compositionally biased region" description="Basic and acidic residues" evidence="1">
    <location>
        <begin position="413"/>
        <end position="432"/>
    </location>
</feature>
<keyword evidence="3" id="KW-1185">Reference proteome</keyword>
<name>A0A9W7SV78_9PEZI</name>
<gene>
    <name evidence="2" type="ORF">Tdes44962_MAKER02090</name>
</gene>
<evidence type="ECO:0008006" key="4">
    <source>
        <dbReference type="Google" id="ProtNLM"/>
    </source>
</evidence>
<accession>A0A9W7SV78</accession>
<feature type="region of interest" description="Disordered" evidence="1">
    <location>
        <begin position="1"/>
        <end position="109"/>
    </location>
</feature>
<evidence type="ECO:0000256" key="1">
    <source>
        <dbReference type="SAM" id="MobiDB-lite"/>
    </source>
</evidence>
<feature type="compositionally biased region" description="Polar residues" evidence="1">
    <location>
        <begin position="356"/>
        <end position="368"/>
    </location>
</feature>
<feature type="compositionally biased region" description="Low complexity" evidence="1">
    <location>
        <begin position="144"/>
        <end position="158"/>
    </location>
</feature>
<evidence type="ECO:0000313" key="3">
    <source>
        <dbReference type="Proteomes" id="UP001138500"/>
    </source>
</evidence>
<feature type="compositionally biased region" description="Basic and acidic residues" evidence="1">
    <location>
        <begin position="25"/>
        <end position="34"/>
    </location>
</feature>